<dbReference type="InterPro" id="IPR036249">
    <property type="entry name" value="Thioredoxin-like_sf"/>
</dbReference>
<keyword evidence="1" id="KW-0732">Signal</keyword>
<evidence type="ECO:0000256" key="1">
    <source>
        <dbReference type="SAM" id="SignalP"/>
    </source>
</evidence>
<dbReference type="AlphaFoldDB" id="A0A6I6ML10"/>
<dbReference type="KEGG" id="tsv:DSM104635_02228"/>
<reference evidence="3" key="1">
    <citation type="submission" date="2019-12" db="EMBL/GenBank/DDBJ databases">
        <title>Complete genome of Terracaulis silvestris 0127_4.</title>
        <authorList>
            <person name="Vieira S."/>
            <person name="Riedel T."/>
            <person name="Sproer C."/>
            <person name="Pascual J."/>
            <person name="Boedeker C."/>
            <person name="Overmann J."/>
        </authorList>
    </citation>
    <scope>NUCLEOTIDE SEQUENCE [LARGE SCALE GENOMIC DNA]</scope>
    <source>
        <strain evidence="3">0127_4</strain>
    </source>
</reference>
<organism evidence="2 3">
    <name type="scientific">Terricaulis silvestris</name>
    <dbReference type="NCBI Taxonomy" id="2686094"/>
    <lineage>
        <taxon>Bacteria</taxon>
        <taxon>Pseudomonadati</taxon>
        <taxon>Pseudomonadota</taxon>
        <taxon>Alphaproteobacteria</taxon>
        <taxon>Caulobacterales</taxon>
        <taxon>Caulobacteraceae</taxon>
        <taxon>Terricaulis</taxon>
    </lineage>
</organism>
<dbReference type="SUPFAM" id="SSF52833">
    <property type="entry name" value="Thioredoxin-like"/>
    <property type="match status" value="1"/>
</dbReference>
<dbReference type="Proteomes" id="UP000431269">
    <property type="component" value="Chromosome"/>
</dbReference>
<sequence>MFPGMTGRILAAALLWLLAFVSPASAQTINRAQAVVELYTSQGCTQCPRANRIVGTFGAENGVLALTFPVAIWDYLGWHDTFAQPEFTNRHRAYSRTLRVRGRFTPQLVFNGASQMSASDWDEARAMLTQTPPLANGPDVRITRPRTNRTRVTIGSGAPRAEADVWVLAYDPGPVTIYVTDGVNRSRRIDHYNLVQWTDRVGGWNGGAVYFERGRCAPECAVIIQEPNGGRIISAAYTRANR</sequence>
<accession>A0A6I6ML10</accession>
<protein>
    <submittedName>
        <fullName evidence="2">Putative secreted protein</fullName>
    </submittedName>
</protein>
<dbReference type="PANTHER" id="PTHR36057">
    <property type="match status" value="1"/>
</dbReference>
<feature type="chain" id="PRO_5026231096" evidence="1">
    <location>
        <begin position="27"/>
        <end position="242"/>
    </location>
</feature>
<evidence type="ECO:0000313" key="2">
    <source>
        <dbReference type="EMBL" id="QGZ95379.1"/>
    </source>
</evidence>
<dbReference type="RefSeq" id="WP_158766243.1">
    <property type="nucleotide sequence ID" value="NZ_CP047045.1"/>
</dbReference>
<dbReference type="EMBL" id="CP047045">
    <property type="protein sequence ID" value="QGZ95379.1"/>
    <property type="molecule type" value="Genomic_DNA"/>
</dbReference>
<name>A0A6I6ML10_9CAUL</name>
<feature type="signal peptide" evidence="1">
    <location>
        <begin position="1"/>
        <end position="26"/>
    </location>
</feature>
<evidence type="ECO:0000313" key="3">
    <source>
        <dbReference type="Proteomes" id="UP000431269"/>
    </source>
</evidence>
<dbReference type="InterPro" id="IPR010634">
    <property type="entry name" value="DUF1223"/>
</dbReference>
<gene>
    <name evidence="2" type="ORF">DSM104635_02228</name>
</gene>
<keyword evidence="3" id="KW-1185">Reference proteome</keyword>
<proteinExistence type="predicted"/>
<dbReference type="Pfam" id="PF06764">
    <property type="entry name" value="DUF1223"/>
    <property type="match status" value="1"/>
</dbReference>
<dbReference type="PANTHER" id="PTHR36057:SF1">
    <property type="entry name" value="LIPOPROTEIN LIPID ATTACHMENT SITE-LIKE PROTEIN, PUTATIVE (DUF1223)-RELATED"/>
    <property type="match status" value="1"/>
</dbReference>